<feature type="non-terminal residue" evidence="2">
    <location>
        <position position="1"/>
    </location>
</feature>
<organism evidence="2 3">
    <name type="scientific">Geodia barretti</name>
    <name type="common">Barrett's horny sponge</name>
    <dbReference type="NCBI Taxonomy" id="519541"/>
    <lineage>
        <taxon>Eukaryota</taxon>
        <taxon>Metazoa</taxon>
        <taxon>Porifera</taxon>
        <taxon>Demospongiae</taxon>
        <taxon>Heteroscleromorpha</taxon>
        <taxon>Tetractinellida</taxon>
        <taxon>Astrophorina</taxon>
        <taxon>Geodiidae</taxon>
        <taxon>Geodia</taxon>
    </lineage>
</organism>
<dbReference type="AlphaFoldDB" id="A0AA35SHS1"/>
<proteinExistence type="predicted"/>
<evidence type="ECO:0000256" key="1">
    <source>
        <dbReference type="SAM" id="MobiDB-lite"/>
    </source>
</evidence>
<accession>A0AA35SHS1</accession>
<reference evidence="2" key="1">
    <citation type="submission" date="2023-03" db="EMBL/GenBank/DDBJ databases">
        <authorList>
            <person name="Steffen K."/>
            <person name="Cardenas P."/>
        </authorList>
    </citation>
    <scope>NUCLEOTIDE SEQUENCE</scope>
</reference>
<evidence type="ECO:0000313" key="3">
    <source>
        <dbReference type="Proteomes" id="UP001174909"/>
    </source>
</evidence>
<dbReference type="Proteomes" id="UP001174909">
    <property type="component" value="Unassembled WGS sequence"/>
</dbReference>
<sequence length="45" mass="4736">WQHQHVASPPCTLEWSPGSGCPGRSSTGGRSSGCWSCGPSWHGHC</sequence>
<gene>
    <name evidence="2" type="ORF">GBAR_LOCUS17207</name>
</gene>
<name>A0AA35SHS1_GEOBA</name>
<dbReference type="EMBL" id="CASHTH010002472">
    <property type="protein sequence ID" value="CAI8030345.1"/>
    <property type="molecule type" value="Genomic_DNA"/>
</dbReference>
<protein>
    <submittedName>
        <fullName evidence="2">Uncharacterized protein</fullName>
    </submittedName>
</protein>
<feature type="region of interest" description="Disordered" evidence="1">
    <location>
        <begin position="1"/>
        <end position="45"/>
    </location>
</feature>
<keyword evidence="3" id="KW-1185">Reference proteome</keyword>
<comment type="caution">
    <text evidence="2">The sequence shown here is derived from an EMBL/GenBank/DDBJ whole genome shotgun (WGS) entry which is preliminary data.</text>
</comment>
<feature type="compositionally biased region" description="Low complexity" evidence="1">
    <location>
        <begin position="15"/>
        <end position="45"/>
    </location>
</feature>
<evidence type="ECO:0000313" key="2">
    <source>
        <dbReference type="EMBL" id="CAI8030345.1"/>
    </source>
</evidence>